<evidence type="ECO:0000259" key="3">
    <source>
        <dbReference type="Pfam" id="PF06771"/>
    </source>
</evidence>
<accession>L0CJZ4</accession>
<keyword evidence="5" id="KW-1185">Reference proteome</keyword>
<dbReference type="PANTHER" id="PTHR43941:SF5">
    <property type="entry name" value="ELKS_RAB6-INTERACTING_CAST FAMILY PROTEIN"/>
    <property type="match status" value="1"/>
</dbReference>
<keyword evidence="1" id="KW-0175">Coiled coil</keyword>
<reference evidence="4 5" key="1">
    <citation type="journal article" date="2012" name="J. Virol.">
        <title>Genome of Thysanoplusia orichalcea multiple nucleopolyhedrovirus lacks the superoxide dismutase gene.</title>
        <authorList>
            <person name="Wang Y.S."/>
            <person name="Huang G.H."/>
            <person name="Cheng X.H."/>
            <person name="Wang X."/>
            <person name="Garretson T.A."/>
            <person name="Dai L.Y."/>
            <person name="Zhang C.X."/>
            <person name="Cheng X.W."/>
        </authorList>
    </citation>
    <scope>NUCLEOTIDE SEQUENCE [LARGE SCALE GENOMIC DNA]</scope>
    <source>
        <strain evidence="4">P2</strain>
    </source>
</reference>
<evidence type="ECO:0000313" key="5">
    <source>
        <dbReference type="Proteomes" id="UP000202315"/>
    </source>
</evidence>
<name>L0CJZ4_9ABAC</name>
<dbReference type="Pfam" id="PF06771">
    <property type="entry name" value="Desmo_N"/>
    <property type="match status" value="1"/>
</dbReference>
<dbReference type="KEGG" id="vg:14340103"/>
<organism evidence="4 5">
    <name type="scientific">Thysanoplusia orichalcea nucleopolyhedrovirus</name>
    <dbReference type="NCBI Taxonomy" id="101850"/>
    <lineage>
        <taxon>Viruses</taxon>
        <taxon>Viruses incertae sedis</taxon>
        <taxon>Naldaviricetes</taxon>
        <taxon>Lefavirales</taxon>
        <taxon>Baculoviridae</taxon>
        <taxon>Alphabaculovirus</taxon>
        <taxon>Alphabaculovirus thorichlaceae</taxon>
    </lineage>
</organism>
<dbReference type="OrthoDB" id="1496at10239"/>
<feature type="compositionally biased region" description="Pro residues" evidence="2">
    <location>
        <begin position="132"/>
        <end position="142"/>
    </location>
</feature>
<dbReference type="GeneID" id="14340103"/>
<dbReference type="InterPro" id="IPR009615">
    <property type="entry name" value="Desmo_N"/>
</dbReference>
<feature type="coiled-coil region" evidence="1">
    <location>
        <begin position="661"/>
        <end position="699"/>
    </location>
</feature>
<dbReference type="RefSeq" id="YP_007250473.1">
    <property type="nucleotide sequence ID" value="NC_019945.1"/>
</dbReference>
<dbReference type="Proteomes" id="UP000202315">
    <property type="component" value="Segment"/>
</dbReference>
<evidence type="ECO:0000256" key="1">
    <source>
        <dbReference type="SAM" id="Coils"/>
    </source>
</evidence>
<proteinExistence type="predicted"/>
<dbReference type="GO" id="GO:0003682">
    <property type="term" value="F:chromatin binding"/>
    <property type="evidence" value="ECO:0007669"/>
    <property type="project" value="TreeGrafter"/>
</dbReference>
<feature type="domain" description="Viral desmoplakin N-terminal" evidence="3">
    <location>
        <begin position="6"/>
        <end position="95"/>
    </location>
</feature>
<sequence>MQRWPKYGGTDVNTRTVHDLLNTINTMSARIKTLEQYEHALRQIHKVVVILKPSANTHKFEPDALPALIMQYLSEFAGRDINTLTHNINYKYDYNYPHPPTPASAMPPPPPPQQPPAPPYYNNYPYYPPYPFSMPPTQPPPESSVEGVGGSQNLNQITLTNEEESELAVLLNNMQTNLTWECVQSFIQIFIRIVRVHVINNVTIINVISALSSVRTLIDYNFTEFIKCVYLKTNIRFAIDQYLCATIVIFVEFFSRVYTLMTQKSFQFATFEQLTEISTQVYTQIATIVTQNADFTMSPPSGPRPFETINYDNIILDLQDQLKRERALHQQISEQHKLANDRVEILQTQYNELDAKYKEIIDDKSEFAQQKNENIRKIKQLEKINKDLDNDIQELRDTNAENLSQLKLQKNDIEEYKANILKLNEEIHKLKNKLDTSRSNTTDLNNKIESLERQIDDKQGLNEELKINIAKINETTQKYKLDAIDIIELKQAITVKDQELAAKSNQYLQLNSAYEQTVNELNAFKNQLSQTAVQYQTLQQTYLESQTILEGALAFINSIYQIVMQIDKPDYVTTLKPQFTIEESKLQMDTIESWMLSLKSKLSNIDTANLQPNADLIDLKTQIASKVPKNILNRILKKQYNIKPENYSIDMLEPITIISAVSALAEQYDALQNQNVKMKQDFEIKLDELERTLQRNKSDVESISEFISRDPALNRNLNDERFQNLKQQYDEMSSKYLAMETTKIKEMELLADQAVKMELGKLNAQVDELNSLFIKYNSKAQEIFEWKSDMLKRYETLARTTVTSLQEGNKE</sequence>
<evidence type="ECO:0000256" key="2">
    <source>
        <dbReference type="SAM" id="MobiDB-lite"/>
    </source>
</evidence>
<feature type="coiled-coil region" evidence="1">
    <location>
        <begin position="315"/>
        <end position="482"/>
    </location>
</feature>
<feature type="region of interest" description="Disordered" evidence="2">
    <location>
        <begin position="132"/>
        <end position="151"/>
    </location>
</feature>
<dbReference type="EMBL" id="JX467702">
    <property type="protein sequence ID" value="AGA16217.1"/>
    <property type="molecule type" value="Genomic_DNA"/>
</dbReference>
<dbReference type="PANTHER" id="PTHR43941">
    <property type="entry name" value="STRUCTURAL MAINTENANCE OF CHROMOSOMES PROTEIN 2"/>
    <property type="match status" value="1"/>
</dbReference>
<protein>
    <recommendedName>
        <fullName evidence="3">Viral desmoplakin N-terminal domain-containing protein</fullName>
    </recommendedName>
</protein>
<evidence type="ECO:0000313" key="4">
    <source>
        <dbReference type="EMBL" id="AGA16217.1"/>
    </source>
</evidence>